<dbReference type="Gene3D" id="3.40.50.2000">
    <property type="entry name" value="Glycogen Phosphorylase B"/>
    <property type="match status" value="2"/>
</dbReference>
<protein>
    <submittedName>
        <fullName evidence="3">Glycosyltransferase family 4 protein</fullName>
    </submittedName>
</protein>
<keyword evidence="4" id="KW-1185">Reference proteome</keyword>
<dbReference type="RefSeq" id="WP_220586295.1">
    <property type="nucleotide sequence ID" value="NZ_RKLQ01000001.1"/>
</dbReference>
<dbReference type="CDD" id="cd03801">
    <property type="entry name" value="GT4_PimA-like"/>
    <property type="match status" value="1"/>
</dbReference>
<dbReference type="InterPro" id="IPR028098">
    <property type="entry name" value="Glyco_trans_4-like_N"/>
</dbReference>
<evidence type="ECO:0000313" key="3">
    <source>
        <dbReference type="EMBL" id="MBX0302044.1"/>
    </source>
</evidence>
<dbReference type="Proteomes" id="UP000783863">
    <property type="component" value="Unassembled WGS sequence"/>
</dbReference>
<comment type="caution">
    <text evidence="3">The sequence shown here is derived from an EMBL/GenBank/DDBJ whole genome shotgun (WGS) entry which is preliminary data.</text>
</comment>
<name>A0A8J7YG25_9EURY</name>
<dbReference type="PANTHER" id="PTHR46401:SF2">
    <property type="entry name" value="GLYCOSYLTRANSFERASE WBBK-RELATED"/>
    <property type="match status" value="1"/>
</dbReference>
<keyword evidence="1" id="KW-0808">Transferase</keyword>
<dbReference type="SUPFAM" id="SSF53756">
    <property type="entry name" value="UDP-Glycosyltransferase/glycogen phosphorylase"/>
    <property type="match status" value="1"/>
</dbReference>
<evidence type="ECO:0000259" key="2">
    <source>
        <dbReference type="Pfam" id="PF13439"/>
    </source>
</evidence>
<dbReference type="EMBL" id="RKLQ01000001">
    <property type="protein sequence ID" value="MBX0302044.1"/>
    <property type="molecule type" value="Genomic_DNA"/>
</dbReference>
<dbReference type="Pfam" id="PF13439">
    <property type="entry name" value="Glyco_transf_4"/>
    <property type="match status" value="1"/>
</dbReference>
<dbReference type="GO" id="GO:0016757">
    <property type="term" value="F:glycosyltransferase activity"/>
    <property type="evidence" value="ECO:0007669"/>
    <property type="project" value="TreeGrafter"/>
</dbReference>
<sequence length="392" mass="43052">MNVLQVTAGNRAYPPDTGGYQRTHGLMLSFTESDDFVHRYCCSGILATYHEEGELLEEEVELTPALVEKRHYSILHDIPKIVGHLGCPVFAWPATLKSWVGDRIVEQVNEADVVMADSPHIAVFLAENTSTPTVYSSHNIEYERYLSTNDGWLSKSFGNRYRRVEEAAARKSDLVVCTTERDCDQFSKDASATAVIPNGIAGERITGTTTPAPRAKYDIPDDGVVATFLGSDYGPNVEAADWLAENWSKLDEEYHLLILGDSGDSIETEQENVHTTGYVEDLQAALAMADIALNPIFSGGGSNVKLLDYFAAELPVVSTPFGSRGFELEAGEDLLLAEKADFFGAIDRLGSDESLRRRLGTNGQRSAAENYTWESLSAQLRATFAETLTMQS</sequence>
<feature type="domain" description="Glycosyltransferase subfamily 4-like N-terminal" evidence="2">
    <location>
        <begin position="74"/>
        <end position="200"/>
    </location>
</feature>
<reference evidence="3" key="1">
    <citation type="submission" date="2021-06" db="EMBL/GenBank/DDBJ databases">
        <title>Halomicroarcula sp. F24A a new haloarchaeum isolated from saline soil.</title>
        <authorList>
            <person name="Duran-Viseras A."/>
            <person name="Sanchez-Porro C."/>
            <person name="Ventosa A."/>
        </authorList>
    </citation>
    <scope>NUCLEOTIDE SEQUENCE</scope>
    <source>
        <strain evidence="3">F24A</strain>
    </source>
</reference>
<dbReference type="PANTHER" id="PTHR46401">
    <property type="entry name" value="GLYCOSYLTRANSFERASE WBBK-RELATED"/>
    <property type="match status" value="1"/>
</dbReference>
<gene>
    <name evidence="3" type="ORF">EGD98_00010</name>
</gene>
<accession>A0A8J7YG25</accession>
<evidence type="ECO:0000256" key="1">
    <source>
        <dbReference type="ARBA" id="ARBA00022679"/>
    </source>
</evidence>
<evidence type="ECO:0000313" key="4">
    <source>
        <dbReference type="Proteomes" id="UP000783863"/>
    </source>
</evidence>
<proteinExistence type="predicted"/>
<dbReference type="Pfam" id="PF13692">
    <property type="entry name" value="Glyco_trans_1_4"/>
    <property type="match status" value="1"/>
</dbReference>
<dbReference type="AlphaFoldDB" id="A0A8J7YG25"/>
<organism evidence="3 4">
    <name type="scientific">Haloarcula salinisoli</name>
    <dbReference type="NCBI Taxonomy" id="2487746"/>
    <lineage>
        <taxon>Archaea</taxon>
        <taxon>Methanobacteriati</taxon>
        <taxon>Methanobacteriota</taxon>
        <taxon>Stenosarchaea group</taxon>
        <taxon>Halobacteria</taxon>
        <taxon>Halobacteriales</taxon>
        <taxon>Haloarculaceae</taxon>
        <taxon>Haloarcula</taxon>
    </lineage>
</organism>